<dbReference type="EMBL" id="CP023565">
    <property type="protein sequence ID" value="AWZ37744.1"/>
    <property type="molecule type" value="Genomic_DNA"/>
</dbReference>
<feature type="domain" description="Fibronectin type-III" evidence="1">
    <location>
        <begin position="1"/>
        <end position="64"/>
    </location>
</feature>
<evidence type="ECO:0000313" key="7">
    <source>
        <dbReference type="Proteomes" id="UP000289316"/>
    </source>
</evidence>
<evidence type="ECO:0000313" key="5">
    <source>
        <dbReference type="Proteomes" id="UP000250143"/>
    </source>
</evidence>
<name>A0A2Z4W279_9LACO</name>
<sequence>MKFFIYRGEGSTGQLQKVAEVTDTTTYTATNLKAKTTYRFAVSAHNGLRESEKSNIVTVATSGISAVSVTLTINSTSLEVGGIAKATVTINPANQTDGAVTYTSSNAQVATIDQNGNITAKNTGTTDIKATIGGVESSLVRITVYEALVNVSGLRSSNVTANSVTLNWS</sequence>
<evidence type="ECO:0000313" key="3">
    <source>
        <dbReference type="EMBL" id="AWZ41267.1"/>
    </source>
</evidence>
<dbReference type="EMBL" id="CP023566">
    <property type="protein sequence ID" value="AWZ41267.1"/>
    <property type="molecule type" value="Genomic_DNA"/>
</dbReference>
<protein>
    <submittedName>
        <fullName evidence="4">Ig-like domain-containing protein</fullName>
    </submittedName>
    <submittedName>
        <fullName evidence="2">Phage tail protein</fullName>
    </submittedName>
</protein>
<dbReference type="GeneID" id="48465862"/>
<evidence type="ECO:0000313" key="2">
    <source>
        <dbReference type="EMBL" id="AWZ37744.1"/>
    </source>
</evidence>
<proteinExistence type="predicted"/>
<reference evidence="5 6" key="1">
    <citation type="submission" date="2017-09" db="EMBL/GenBank/DDBJ databases">
        <title>Predominant Lactobacillus spp. isolated from feces of mice subjected to short-term calorie restriction.</title>
        <authorList>
            <person name="Zhang C."/>
            <person name="Zhao L."/>
            <person name="Pan F."/>
        </authorList>
    </citation>
    <scope>NUCLEOTIDE SEQUENCE [LARGE SCALE GENOMIC DNA]</scope>
    <source>
        <strain evidence="3 5">CR141</strain>
        <strain evidence="2 6">CR147</strain>
    </source>
</reference>
<dbReference type="RefSeq" id="WP_112195486.1">
    <property type="nucleotide sequence ID" value="NZ_CP023565.1"/>
</dbReference>
<dbReference type="InterPro" id="IPR013783">
    <property type="entry name" value="Ig-like_fold"/>
</dbReference>
<dbReference type="Proteomes" id="UP000250153">
    <property type="component" value="Chromosome"/>
</dbReference>
<dbReference type="InterPro" id="IPR008964">
    <property type="entry name" value="Invasin/intimin_cell_adhesion"/>
</dbReference>
<dbReference type="Pfam" id="PF02368">
    <property type="entry name" value="Big_2"/>
    <property type="match status" value="1"/>
</dbReference>
<dbReference type="SUPFAM" id="SSF49265">
    <property type="entry name" value="Fibronectin type III"/>
    <property type="match status" value="1"/>
</dbReference>
<keyword evidence="5" id="KW-1185">Reference proteome</keyword>
<dbReference type="AlphaFoldDB" id="A0A2Z4W279"/>
<gene>
    <name evidence="3" type="ORF">CPQ89_09640</name>
    <name evidence="2" type="ORF">CPS94_01840</name>
    <name evidence="4" type="ORF">D6C19_03345</name>
</gene>
<dbReference type="KEGG" id="lmur:CPS94_01840"/>
<dbReference type="Proteomes" id="UP000289316">
    <property type="component" value="Unassembled WGS sequence"/>
</dbReference>
<dbReference type="InterPro" id="IPR036116">
    <property type="entry name" value="FN3_sf"/>
</dbReference>
<dbReference type="OrthoDB" id="2327925at2"/>
<evidence type="ECO:0000313" key="4">
    <source>
        <dbReference type="EMBL" id="RXV74941.1"/>
    </source>
</evidence>
<dbReference type="Gene3D" id="2.60.40.10">
    <property type="entry name" value="Immunoglobulins"/>
    <property type="match status" value="1"/>
</dbReference>
<evidence type="ECO:0000259" key="1">
    <source>
        <dbReference type="PROSITE" id="PS50853"/>
    </source>
</evidence>
<dbReference type="InterPro" id="IPR003961">
    <property type="entry name" value="FN3_dom"/>
</dbReference>
<evidence type="ECO:0000313" key="6">
    <source>
        <dbReference type="Proteomes" id="UP000250153"/>
    </source>
</evidence>
<dbReference type="InterPro" id="IPR003343">
    <property type="entry name" value="Big_2"/>
</dbReference>
<dbReference type="PROSITE" id="PS50853">
    <property type="entry name" value="FN3"/>
    <property type="match status" value="1"/>
</dbReference>
<dbReference type="Proteomes" id="UP000250143">
    <property type="component" value="Chromosome"/>
</dbReference>
<dbReference type="Gene3D" id="2.60.40.1080">
    <property type="match status" value="1"/>
</dbReference>
<dbReference type="SMART" id="SM00635">
    <property type="entry name" value="BID_2"/>
    <property type="match status" value="1"/>
</dbReference>
<dbReference type="SUPFAM" id="SSF49373">
    <property type="entry name" value="Invasin/intimin cell-adhesion fragments"/>
    <property type="match status" value="1"/>
</dbReference>
<organism evidence="4 7">
    <name type="scientific">Ligilactobacillus murinus</name>
    <dbReference type="NCBI Taxonomy" id="1622"/>
    <lineage>
        <taxon>Bacteria</taxon>
        <taxon>Bacillati</taxon>
        <taxon>Bacillota</taxon>
        <taxon>Bacilli</taxon>
        <taxon>Lactobacillales</taxon>
        <taxon>Lactobacillaceae</taxon>
        <taxon>Ligilactobacillus</taxon>
    </lineage>
</organism>
<dbReference type="EMBL" id="QZFR01000015">
    <property type="protein sequence ID" value="RXV74941.1"/>
    <property type="molecule type" value="Genomic_DNA"/>
</dbReference>
<dbReference type="CDD" id="cd00063">
    <property type="entry name" value="FN3"/>
    <property type="match status" value="1"/>
</dbReference>
<reference evidence="4 7" key="2">
    <citation type="submission" date="2018-09" db="EMBL/GenBank/DDBJ databases">
        <title>Murine metabolic-syndrome-specific gut microbial biobank.</title>
        <authorList>
            <person name="Liu C."/>
        </authorList>
    </citation>
    <scope>NUCLEOTIDE SEQUENCE [LARGE SCALE GENOMIC DNA]</scope>
    <source>
        <strain evidence="4 7">C-30</strain>
    </source>
</reference>
<accession>A0A2Z4W279</accession>